<dbReference type="Pfam" id="PF10237">
    <property type="entry name" value="N6-adenineMlase"/>
    <property type="match status" value="1"/>
</dbReference>
<proteinExistence type="inferred from homology"/>
<evidence type="ECO:0000256" key="3">
    <source>
        <dbReference type="ARBA" id="ARBA00022603"/>
    </source>
</evidence>
<dbReference type="InterPro" id="IPR019369">
    <property type="entry name" value="Efm5/EEF1AKMT1"/>
</dbReference>
<dbReference type="GO" id="GO:0032259">
    <property type="term" value="P:methylation"/>
    <property type="evidence" value="ECO:0007669"/>
    <property type="project" value="UniProtKB-KW"/>
</dbReference>
<dbReference type="RefSeq" id="XP_002112788.1">
    <property type="nucleotide sequence ID" value="XM_002112752.1"/>
</dbReference>
<dbReference type="EMBL" id="DS985245">
    <property type="protein sequence ID" value="EDV24898.1"/>
    <property type="molecule type" value="Genomic_DNA"/>
</dbReference>
<protein>
    <recommendedName>
        <fullName evidence="5">Protein-lysine N-methyltransferase TRIADDRAFT_25578</fullName>
        <ecNumber evidence="5">2.1.1.-</ecNumber>
    </recommendedName>
</protein>
<comment type="similarity">
    <text evidence="5">Belongs to the class I-like SAM-binding methyltransferase superfamily. EFM5 family.</text>
</comment>
<dbReference type="STRING" id="10228.B3RXQ3"/>
<dbReference type="InParanoid" id="B3RXQ3"/>
<dbReference type="GO" id="GO:0016279">
    <property type="term" value="F:protein-lysine N-methyltransferase activity"/>
    <property type="evidence" value="ECO:0007669"/>
    <property type="project" value="UniProtKB-UniRule"/>
</dbReference>
<comment type="subcellular location">
    <subcellularLocation>
        <location evidence="1 5">Cytoplasm</location>
    </subcellularLocation>
</comment>
<dbReference type="GO" id="GO:0005737">
    <property type="term" value="C:cytoplasm"/>
    <property type="evidence" value="ECO:0007669"/>
    <property type="project" value="UniProtKB-SubCell"/>
</dbReference>
<evidence type="ECO:0000256" key="4">
    <source>
        <dbReference type="ARBA" id="ARBA00022679"/>
    </source>
</evidence>
<evidence type="ECO:0000256" key="2">
    <source>
        <dbReference type="ARBA" id="ARBA00022490"/>
    </source>
</evidence>
<dbReference type="HAMAP" id="MF_03187">
    <property type="entry name" value="Methyltr_EFM5"/>
    <property type="match status" value="1"/>
</dbReference>
<evidence type="ECO:0000256" key="1">
    <source>
        <dbReference type="ARBA" id="ARBA00004496"/>
    </source>
</evidence>
<dbReference type="InterPro" id="IPR041370">
    <property type="entry name" value="Mlase_EEF1AKMT1/ZCCHC4"/>
</dbReference>
<dbReference type="Proteomes" id="UP000009022">
    <property type="component" value="Unassembled WGS sequence"/>
</dbReference>
<dbReference type="OMA" id="CNFRPEH"/>
<evidence type="ECO:0000313" key="7">
    <source>
        <dbReference type="Proteomes" id="UP000009022"/>
    </source>
</evidence>
<organism evidence="6 7">
    <name type="scientific">Trichoplax adhaerens</name>
    <name type="common">Trichoplax reptans</name>
    <dbReference type="NCBI Taxonomy" id="10228"/>
    <lineage>
        <taxon>Eukaryota</taxon>
        <taxon>Metazoa</taxon>
        <taxon>Placozoa</taxon>
        <taxon>Uniplacotomia</taxon>
        <taxon>Trichoplacea</taxon>
        <taxon>Trichoplacidae</taxon>
        <taxon>Trichoplax</taxon>
    </lineage>
</organism>
<sequence length="210" mass="24078">MSLQQAEQINDSDDDVPRLSANTLAALQDFYQEQSQAQDQNCVGEDWQLSQFWYDNQTAETLAKEAIKASNNGSIACLSCPTLYRKLVELNPDNVQYIIFEYDKRFEIYGDDFIFYDYNEPMKFPSSVGKNSFDVVVADPPFLTEECLTKTACSIRYLTKDKIILCTGLKMQTLAERLLNLNVCQFRPKHANKLGNEFGSFTNYETTFLN</sequence>
<name>B3RXQ3_TRIAD</name>
<dbReference type="PhylomeDB" id="B3RXQ3"/>
<keyword evidence="7" id="KW-1185">Reference proteome</keyword>
<evidence type="ECO:0000256" key="5">
    <source>
        <dbReference type="HAMAP-Rule" id="MF_03187"/>
    </source>
</evidence>
<dbReference type="InterPro" id="IPR002052">
    <property type="entry name" value="DNA_methylase_N6_adenine_CS"/>
</dbReference>
<dbReference type="HOGENOM" id="CLU_074410_2_1_1"/>
<dbReference type="GO" id="GO:0003676">
    <property type="term" value="F:nucleic acid binding"/>
    <property type="evidence" value="ECO:0007669"/>
    <property type="project" value="InterPro"/>
</dbReference>
<dbReference type="EC" id="2.1.1.-" evidence="5"/>
<dbReference type="AlphaFoldDB" id="B3RXQ3"/>
<dbReference type="GeneID" id="6754001"/>
<dbReference type="eggNOG" id="KOG3350">
    <property type="taxonomic scope" value="Eukaryota"/>
</dbReference>
<dbReference type="PANTHER" id="PTHR13200">
    <property type="entry name" value="EEF1A LYSINE METHYLTRANSFERASE 1"/>
    <property type="match status" value="1"/>
</dbReference>
<accession>B3RXQ3</accession>
<dbReference type="PANTHER" id="PTHR13200:SF0">
    <property type="entry name" value="EEF1A LYSINE METHYLTRANSFERASE 1"/>
    <property type="match status" value="1"/>
</dbReference>
<evidence type="ECO:0000313" key="6">
    <source>
        <dbReference type="EMBL" id="EDV24898.1"/>
    </source>
</evidence>
<dbReference type="KEGG" id="tad:TRIADDRAFT_25578"/>
<keyword evidence="4 5" id="KW-0808">Transferase</keyword>
<dbReference type="PROSITE" id="PS00092">
    <property type="entry name" value="N6_MTASE"/>
    <property type="match status" value="1"/>
</dbReference>
<dbReference type="CTD" id="6754001"/>
<dbReference type="OrthoDB" id="206354at2759"/>
<comment type="function">
    <text evidence="5">S-adenosyl-L-methionine-dependent protein-lysine N-methyltransferase that methylates elongation factor 1-alpha.</text>
</comment>
<keyword evidence="2 5" id="KW-0963">Cytoplasm</keyword>
<keyword evidence="3 5" id="KW-0489">Methyltransferase</keyword>
<reference evidence="6 7" key="1">
    <citation type="journal article" date="2008" name="Nature">
        <title>The Trichoplax genome and the nature of placozoans.</title>
        <authorList>
            <person name="Srivastava M."/>
            <person name="Begovic E."/>
            <person name="Chapman J."/>
            <person name="Putnam N.H."/>
            <person name="Hellsten U."/>
            <person name="Kawashima T."/>
            <person name="Kuo A."/>
            <person name="Mitros T."/>
            <person name="Salamov A."/>
            <person name="Carpenter M.L."/>
            <person name="Signorovitch A.Y."/>
            <person name="Moreno M.A."/>
            <person name="Kamm K."/>
            <person name="Grimwood J."/>
            <person name="Schmutz J."/>
            <person name="Shapiro H."/>
            <person name="Grigoriev I.V."/>
            <person name="Buss L.W."/>
            <person name="Schierwater B."/>
            <person name="Dellaporta S.L."/>
            <person name="Rokhsar D.S."/>
        </authorList>
    </citation>
    <scope>NUCLEOTIDE SEQUENCE [LARGE SCALE GENOMIC DNA]</scope>
    <source>
        <strain evidence="6 7">Grell-BS-1999</strain>
    </source>
</reference>
<gene>
    <name evidence="6" type="ORF">TRIADDRAFT_25578</name>
</gene>